<evidence type="ECO:0000256" key="5">
    <source>
        <dbReference type="RuleBase" id="RU361279"/>
    </source>
</evidence>
<organism evidence="6 7">
    <name type="scientific">Salinarimonas ramus</name>
    <dbReference type="NCBI Taxonomy" id="690164"/>
    <lineage>
        <taxon>Bacteria</taxon>
        <taxon>Pseudomonadati</taxon>
        <taxon>Pseudomonadota</taxon>
        <taxon>Alphaproteobacteria</taxon>
        <taxon>Hyphomicrobiales</taxon>
        <taxon>Salinarimonadaceae</taxon>
        <taxon>Salinarimonas</taxon>
    </lineage>
</organism>
<evidence type="ECO:0000313" key="6">
    <source>
        <dbReference type="EMBL" id="GGK34170.1"/>
    </source>
</evidence>
<evidence type="ECO:0000256" key="2">
    <source>
        <dbReference type="ARBA" id="ARBA00022741"/>
    </source>
</evidence>
<dbReference type="InterPro" id="IPR002698">
    <property type="entry name" value="FTHF_cligase"/>
</dbReference>
<feature type="binding site" evidence="4">
    <location>
        <begin position="13"/>
        <end position="17"/>
    </location>
    <ligand>
        <name>ATP</name>
        <dbReference type="ChEBI" id="CHEBI:30616"/>
    </ligand>
</feature>
<dbReference type="PANTHER" id="PTHR23407">
    <property type="entry name" value="ATPASE INHIBITOR/5-FORMYLTETRAHYDROFOLATE CYCLO-LIGASE"/>
    <property type="match status" value="1"/>
</dbReference>
<dbReference type="PANTHER" id="PTHR23407:SF1">
    <property type="entry name" value="5-FORMYLTETRAHYDROFOLATE CYCLO-LIGASE"/>
    <property type="match status" value="1"/>
</dbReference>
<keyword evidence="5" id="KW-0460">Magnesium</keyword>
<comment type="similarity">
    <text evidence="1 5">Belongs to the 5-formyltetrahydrofolate cyclo-ligase family.</text>
</comment>
<dbReference type="SUPFAM" id="SSF100950">
    <property type="entry name" value="NagB/RpiA/CoA transferase-like"/>
    <property type="match status" value="1"/>
</dbReference>
<dbReference type="GO" id="GO:0009396">
    <property type="term" value="P:folic acid-containing compound biosynthetic process"/>
    <property type="evidence" value="ECO:0007669"/>
    <property type="project" value="TreeGrafter"/>
</dbReference>
<dbReference type="EMBL" id="BMMF01000005">
    <property type="protein sequence ID" value="GGK34170.1"/>
    <property type="molecule type" value="Genomic_DNA"/>
</dbReference>
<dbReference type="EC" id="6.3.3.2" evidence="5"/>
<dbReference type="InterPro" id="IPR037171">
    <property type="entry name" value="NagB/RpiA_transferase-like"/>
</dbReference>
<keyword evidence="7" id="KW-1185">Reference proteome</keyword>
<evidence type="ECO:0000256" key="4">
    <source>
        <dbReference type="PIRSR" id="PIRSR006806-1"/>
    </source>
</evidence>
<dbReference type="Gene3D" id="3.40.50.10420">
    <property type="entry name" value="NagB/RpiA/CoA transferase-like"/>
    <property type="match status" value="1"/>
</dbReference>
<keyword evidence="2 4" id="KW-0547">Nucleotide-binding</keyword>
<dbReference type="AlphaFoldDB" id="A0A917Q9H4"/>
<dbReference type="InterPro" id="IPR024185">
    <property type="entry name" value="FTHF_cligase-like_sf"/>
</dbReference>
<dbReference type="NCBIfam" id="TIGR02727">
    <property type="entry name" value="MTHFS_bact"/>
    <property type="match status" value="1"/>
</dbReference>
<feature type="binding site" evidence="4">
    <location>
        <begin position="137"/>
        <end position="145"/>
    </location>
    <ligand>
        <name>ATP</name>
        <dbReference type="ChEBI" id="CHEBI:30616"/>
    </ligand>
</feature>
<dbReference type="PIRSF" id="PIRSF006806">
    <property type="entry name" value="FTHF_cligase"/>
    <property type="match status" value="1"/>
</dbReference>
<keyword evidence="5" id="KW-0479">Metal-binding</keyword>
<comment type="caution">
    <text evidence="6">The sequence shown here is derived from an EMBL/GenBank/DDBJ whole genome shotgun (WGS) entry which is preliminary data.</text>
</comment>
<accession>A0A917Q9H4</accession>
<comment type="catalytic activity">
    <reaction evidence="5">
        <text>(6S)-5-formyl-5,6,7,8-tetrahydrofolate + ATP = (6R)-5,10-methenyltetrahydrofolate + ADP + phosphate</text>
        <dbReference type="Rhea" id="RHEA:10488"/>
        <dbReference type="ChEBI" id="CHEBI:30616"/>
        <dbReference type="ChEBI" id="CHEBI:43474"/>
        <dbReference type="ChEBI" id="CHEBI:57455"/>
        <dbReference type="ChEBI" id="CHEBI:57457"/>
        <dbReference type="ChEBI" id="CHEBI:456216"/>
        <dbReference type="EC" id="6.3.3.2"/>
    </reaction>
</comment>
<protein>
    <recommendedName>
        <fullName evidence="5">5-formyltetrahydrofolate cyclo-ligase</fullName>
        <ecNumber evidence="5">6.3.3.2</ecNumber>
    </recommendedName>
</protein>
<dbReference type="GO" id="GO:0005524">
    <property type="term" value="F:ATP binding"/>
    <property type="evidence" value="ECO:0007669"/>
    <property type="project" value="UniProtKB-KW"/>
</dbReference>
<evidence type="ECO:0000313" key="7">
    <source>
        <dbReference type="Proteomes" id="UP000600449"/>
    </source>
</evidence>
<dbReference type="Proteomes" id="UP000600449">
    <property type="component" value="Unassembled WGS sequence"/>
</dbReference>
<dbReference type="GO" id="GO:0046872">
    <property type="term" value="F:metal ion binding"/>
    <property type="evidence" value="ECO:0007669"/>
    <property type="project" value="UniProtKB-KW"/>
</dbReference>
<comment type="cofactor">
    <cofactor evidence="5">
        <name>Mg(2+)</name>
        <dbReference type="ChEBI" id="CHEBI:18420"/>
    </cofactor>
</comment>
<dbReference type="RefSeq" id="WP_188912523.1">
    <property type="nucleotide sequence ID" value="NZ_BMMF01000005.1"/>
</dbReference>
<reference evidence="6 7" key="1">
    <citation type="journal article" date="2014" name="Int. J. Syst. Evol. Microbiol.">
        <title>Complete genome sequence of Corynebacterium casei LMG S-19264T (=DSM 44701T), isolated from a smear-ripened cheese.</title>
        <authorList>
            <consortium name="US DOE Joint Genome Institute (JGI-PGF)"/>
            <person name="Walter F."/>
            <person name="Albersmeier A."/>
            <person name="Kalinowski J."/>
            <person name="Ruckert C."/>
        </authorList>
    </citation>
    <scope>NUCLEOTIDE SEQUENCE [LARGE SCALE GENOMIC DNA]</scope>
    <source>
        <strain evidence="6 7">CGMCC 1.9161</strain>
    </source>
</reference>
<evidence type="ECO:0000256" key="3">
    <source>
        <dbReference type="ARBA" id="ARBA00022840"/>
    </source>
</evidence>
<gene>
    <name evidence="6" type="ORF">GCM10011322_21130</name>
</gene>
<feature type="binding site" evidence="4">
    <location>
        <position position="64"/>
    </location>
    <ligand>
        <name>substrate</name>
    </ligand>
</feature>
<dbReference type="Pfam" id="PF01812">
    <property type="entry name" value="5-FTHF_cyc-lig"/>
    <property type="match status" value="1"/>
</dbReference>
<name>A0A917Q9H4_9HYPH</name>
<proteinExistence type="inferred from homology"/>
<keyword evidence="3 4" id="KW-0067">ATP-binding</keyword>
<dbReference type="GO" id="GO:0035999">
    <property type="term" value="P:tetrahydrofolate interconversion"/>
    <property type="evidence" value="ECO:0007669"/>
    <property type="project" value="TreeGrafter"/>
</dbReference>
<sequence>MTTSPLAPSTSDKPALRREGLARRDALAPEVREAAARGLVHTLLALPELAGIGTIAGYWPLRTELDVRPALVALAERGHRIALPVVTDPSLVFRAWTPGTPLVRGAFGVEAPGPEAQMLHPQALLVPLSRFDRACHRIGYGKGHYDRALAALERAGPVLAIGVAFSVQEAQSIPAEDHDRRLDLVVTEAEIIRAPRDAGAAREA</sequence>
<evidence type="ECO:0000256" key="1">
    <source>
        <dbReference type="ARBA" id="ARBA00010638"/>
    </source>
</evidence>
<dbReference type="GO" id="GO:0030272">
    <property type="term" value="F:5-formyltetrahydrofolate cyclo-ligase activity"/>
    <property type="evidence" value="ECO:0007669"/>
    <property type="project" value="UniProtKB-EC"/>
</dbReference>